<dbReference type="Pfam" id="PF14216">
    <property type="entry name" value="DUF4326"/>
    <property type="match status" value="1"/>
</dbReference>
<name>A0A0F9P547_9ZZZZ</name>
<accession>A0A0F9P547</accession>
<feature type="domain" description="DUF4326" evidence="1">
    <location>
        <begin position="18"/>
        <end position="92"/>
    </location>
</feature>
<evidence type="ECO:0000259" key="1">
    <source>
        <dbReference type="Pfam" id="PF14216"/>
    </source>
</evidence>
<dbReference type="AlphaFoldDB" id="A0A0F9P547"/>
<gene>
    <name evidence="2" type="ORF">LCGC14_0944720</name>
</gene>
<dbReference type="InterPro" id="IPR025475">
    <property type="entry name" value="DUF4326"/>
</dbReference>
<comment type="caution">
    <text evidence="2">The sequence shown here is derived from an EMBL/GenBank/DDBJ whole genome shotgun (WGS) entry which is preliminary data.</text>
</comment>
<dbReference type="EMBL" id="LAZR01003325">
    <property type="protein sequence ID" value="KKN19537.1"/>
    <property type="molecule type" value="Genomic_DNA"/>
</dbReference>
<reference evidence="2" key="1">
    <citation type="journal article" date="2015" name="Nature">
        <title>Complex archaea that bridge the gap between prokaryotes and eukaryotes.</title>
        <authorList>
            <person name="Spang A."/>
            <person name="Saw J.H."/>
            <person name="Jorgensen S.L."/>
            <person name="Zaremba-Niedzwiedzka K."/>
            <person name="Martijn J."/>
            <person name="Lind A.E."/>
            <person name="van Eijk R."/>
            <person name="Schleper C."/>
            <person name="Guy L."/>
            <person name="Ettema T.J."/>
        </authorList>
    </citation>
    <scope>NUCLEOTIDE SEQUENCE</scope>
</reference>
<sequence>MKISDLRGGNMPKRIQRKRTKGWKMPDNTVYVGRPSKWGNNLHDDSPFTRYGACIKNLIENYSGYDINELKGKDLACWCPLDQPCHADVLLKIANKPSIMKTVVIDGKKYIEKPDVDLPFGNVCRHCALSKTAGIPCYDRHDFSCHADSRPDGQGVV</sequence>
<proteinExistence type="predicted"/>
<evidence type="ECO:0000313" key="2">
    <source>
        <dbReference type="EMBL" id="KKN19537.1"/>
    </source>
</evidence>
<organism evidence="2">
    <name type="scientific">marine sediment metagenome</name>
    <dbReference type="NCBI Taxonomy" id="412755"/>
    <lineage>
        <taxon>unclassified sequences</taxon>
        <taxon>metagenomes</taxon>
        <taxon>ecological metagenomes</taxon>
    </lineage>
</organism>
<protein>
    <recommendedName>
        <fullName evidence="1">DUF4326 domain-containing protein</fullName>
    </recommendedName>
</protein>